<sequence length="132" mass="14797">MYNLIAVFLCRRGSSNQDSEQTSPRPVTGTPSTTESSVAHLIPAYKYHKKLDVADEDGICAVCLGSFEDGEDLKILPECLHSFHVSCIDMWLYSHSNCPICRNNVTHSLEIPSHEPDFNSNESNRRQSLDIL</sequence>
<comment type="caution">
    <text evidence="1">The sequence shown here is derived from an EMBL/GenBank/DDBJ whole genome shotgun (WGS) entry which is preliminary data.</text>
</comment>
<dbReference type="Proteomes" id="UP000828941">
    <property type="component" value="Chromosome 8"/>
</dbReference>
<organism evidence="1 2">
    <name type="scientific">Bauhinia variegata</name>
    <name type="common">Purple orchid tree</name>
    <name type="synonym">Phanera variegata</name>
    <dbReference type="NCBI Taxonomy" id="167791"/>
    <lineage>
        <taxon>Eukaryota</taxon>
        <taxon>Viridiplantae</taxon>
        <taxon>Streptophyta</taxon>
        <taxon>Embryophyta</taxon>
        <taxon>Tracheophyta</taxon>
        <taxon>Spermatophyta</taxon>
        <taxon>Magnoliopsida</taxon>
        <taxon>eudicotyledons</taxon>
        <taxon>Gunneridae</taxon>
        <taxon>Pentapetalae</taxon>
        <taxon>rosids</taxon>
        <taxon>fabids</taxon>
        <taxon>Fabales</taxon>
        <taxon>Fabaceae</taxon>
        <taxon>Cercidoideae</taxon>
        <taxon>Cercideae</taxon>
        <taxon>Bauhiniinae</taxon>
        <taxon>Bauhinia</taxon>
    </lineage>
</organism>
<protein>
    <submittedName>
        <fullName evidence="1">Uncharacterized protein</fullName>
    </submittedName>
</protein>
<gene>
    <name evidence="1" type="ORF">L6164_020358</name>
</gene>
<proteinExistence type="predicted"/>
<keyword evidence="2" id="KW-1185">Reference proteome</keyword>
<evidence type="ECO:0000313" key="2">
    <source>
        <dbReference type="Proteomes" id="UP000828941"/>
    </source>
</evidence>
<evidence type="ECO:0000313" key="1">
    <source>
        <dbReference type="EMBL" id="KAI4327955.1"/>
    </source>
</evidence>
<accession>A0ACB9MUV1</accession>
<reference evidence="1 2" key="1">
    <citation type="journal article" date="2022" name="DNA Res.">
        <title>Chromosomal-level genome assembly of the orchid tree Bauhinia variegata (Leguminosae; Cercidoideae) supports the allotetraploid origin hypothesis of Bauhinia.</title>
        <authorList>
            <person name="Zhong Y."/>
            <person name="Chen Y."/>
            <person name="Zheng D."/>
            <person name="Pang J."/>
            <person name="Liu Y."/>
            <person name="Luo S."/>
            <person name="Meng S."/>
            <person name="Qian L."/>
            <person name="Wei D."/>
            <person name="Dai S."/>
            <person name="Zhou R."/>
        </authorList>
    </citation>
    <scope>NUCLEOTIDE SEQUENCE [LARGE SCALE GENOMIC DNA]</scope>
    <source>
        <strain evidence="1">BV-YZ2020</strain>
    </source>
</reference>
<dbReference type="EMBL" id="CM039433">
    <property type="protein sequence ID" value="KAI4327955.1"/>
    <property type="molecule type" value="Genomic_DNA"/>
</dbReference>
<name>A0ACB9MUV1_BAUVA</name>